<accession>A0A9P0GMQ1</accession>
<evidence type="ECO:0000313" key="3">
    <source>
        <dbReference type="Proteomes" id="UP001152799"/>
    </source>
</evidence>
<name>A0A9P0GMQ1_9CUCU</name>
<evidence type="ECO:0000256" key="1">
    <source>
        <dbReference type="SAM" id="Phobius"/>
    </source>
</evidence>
<protein>
    <submittedName>
        <fullName evidence="2">Uncharacterized protein</fullName>
    </submittedName>
</protein>
<organism evidence="2 3">
    <name type="scientific">Ceutorhynchus assimilis</name>
    <name type="common">cabbage seed weevil</name>
    <dbReference type="NCBI Taxonomy" id="467358"/>
    <lineage>
        <taxon>Eukaryota</taxon>
        <taxon>Metazoa</taxon>
        <taxon>Ecdysozoa</taxon>
        <taxon>Arthropoda</taxon>
        <taxon>Hexapoda</taxon>
        <taxon>Insecta</taxon>
        <taxon>Pterygota</taxon>
        <taxon>Neoptera</taxon>
        <taxon>Endopterygota</taxon>
        <taxon>Coleoptera</taxon>
        <taxon>Polyphaga</taxon>
        <taxon>Cucujiformia</taxon>
        <taxon>Curculionidae</taxon>
        <taxon>Ceutorhynchinae</taxon>
        <taxon>Ceutorhynchus</taxon>
    </lineage>
</organism>
<dbReference type="EMBL" id="OU892279">
    <property type="protein sequence ID" value="CAH1128823.1"/>
    <property type="molecule type" value="Genomic_DNA"/>
</dbReference>
<keyword evidence="1" id="KW-0472">Membrane</keyword>
<proteinExistence type="predicted"/>
<dbReference type="AlphaFoldDB" id="A0A9P0GMQ1"/>
<gene>
    <name evidence="2" type="ORF">CEUTPL_LOCUS7546</name>
</gene>
<feature type="transmembrane region" description="Helical" evidence="1">
    <location>
        <begin position="6"/>
        <end position="27"/>
    </location>
</feature>
<keyword evidence="3" id="KW-1185">Reference proteome</keyword>
<reference evidence="2" key="1">
    <citation type="submission" date="2022-01" db="EMBL/GenBank/DDBJ databases">
        <authorList>
            <person name="King R."/>
        </authorList>
    </citation>
    <scope>NUCLEOTIDE SEQUENCE</scope>
</reference>
<keyword evidence="1" id="KW-1133">Transmembrane helix</keyword>
<sequence>MDIAIIFYIVAACILNILMIFSWVYFVKKMNRFYKYLDQGYYFIEDNYRWRRRRLLMVHPSNIDQTLDIPRIIDPALIIS</sequence>
<dbReference type="Proteomes" id="UP001152799">
    <property type="component" value="Chromosome 3"/>
</dbReference>
<keyword evidence="1" id="KW-0812">Transmembrane</keyword>
<evidence type="ECO:0000313" key="2">
    <source>
        <dbReference type="EMBL" id="CAH1128823.1"/>
    </source>
</evidence>